<dbReference type="CDD" id="cd22095">
    <property type="entry name" value="F-box_FBXO18"/>
    <property type="match status" value="1"/>
</dbReference>
<evidence type="ECO:0000259" key="23">
    <source>
        <dbReference type="PROSITE" id="PS50181"/>
    </source>
</evidence>
<dbReference type="CDD" id="cd18786">
    <property type="entry name" value="SF1_C"/>
    <property type="match status" value="1"/>
</dbReference>
<dbReference type="Gene3D" id="1.20.1280.50">
    <property type="match status" value="1"/>
</dbReference>
<keyword evidence="7" id="KW-0227">DNA damage</keyword>
<keyword evidence="15" id="KW-0539">Nucleus</keyword>
<feature type="region of interest" description="Disordered" evidence="22">
    <location>
        <begin position="203"/>
        <end position="230"/>
    </location>
</feature>
<evidence type="ECO:0000256" key="1">
    <source>
        <dbReference type="ARBA" id="ARBA00004123"/>
    </source>
</evidence>
<evidence type="ECO:0000256" key="22">
    <source>
        <dbReference type="SAM" id="MobiDB-lite"/>
    </source>
</evidence>
<dbReference type="FunFam" id="1.20.1280.50:FF:000011">
    <property type="entry name" value="F-box DNA helicase 1"/>
    <property type="match status" value="1"/>
</dbReference>
<reference evidence="24" key="1">
    <citation type="journal article" date="2022" name="bioRxiv">
        <title>Sequencing and chromosome-scale assembly of the giantPleurodeles waltlgenome.</title>
        <authorList>
            <person name="Brown T."/>
            <person name="Elewa A."/>
            <person name="Iarovenko S."/>
            <person name="Subramanian E."/>
            <person name="Araus A.J."/>
            <person name="Petzold A."/>
            <person name="Susuki M."/>
            <person name="Suzuki K.-i.T."/>
            <person name="Hayashi T."/>
            <person name="Toyoda A."/>
            <person name="Oliveira C."/>
            <person name="Osipova E."/>
            <person name="Leigh N.D."/>
            <person name="Simon A."/>
            <person name="Yun M.H."/>
        </authorList>
    </citation>
    <scope>NUCLEOTIDE SEQUENCE</scope>
    <source>
        <strain evidence="24">20211129_DDA</strain>
        <tissue evidence="24">Liver</tissue>
    </source>
</reference>
<evidence type="ECO:0000256" key="16">
    <source>
        <dbReference type="ARBA" id="ARBA00034617"/>
    </source>
</evidence>
<evidence type="ECO:0000313" key="25">
    <source>
        <dbReference type="Proteomes" id="UP001066276"/>
    </source>
</evidence>
<dbReference type="EC" id="5.6.2.4" evidence="17"/>
<comment type="subcellular location">
    <subcellularLocation>
        <location evidence="2">Chromosome</location>
    </subcellularLocation>
    <subcellularLocation>
        <location evidence="1">Nucleus</location>
    </subcellularLocation>
</comment>
<evidence type="ECO:0000256" key="18">
    <source>
        <dbReference type="ARBA" id="ARBA00048988"/>
    </source>
</evidence>
<evidence type="ECO:0000256" key="10">
    <source>
        <dbReference type="ARBA" id="ARBA00022806"/>
    </source>
</evidence>
<evidence type="ECO:0000256" key="11">
    <source>
        <dbReference type="ARBA" id="ARBA00022840"/>
    </source>
</evidence>
<sequence length="1135" mass="128803">MERSEWAPERVIKPIRKHLVLSDCRALAESREGSYSLTQPFSQRRTSCDLNRGLYPSLRLQQRDNACQKRISDYFSIKAHHSHCTENGAELKALTTEAMDSFVAKDEPFCMALKECSGSVGQSDPVLSQNRPFISSAVGTQSISLSKWGKNSKRNMVSSSPCLPSVWGKIEDELHADQEKASTSTNDSTSDFELSFADDMRFYRAGDDRPTSPSDGAYMDSSKHGKRSFCSRGNTSHIRGQCKRGRGVRHQMVAMVPHPSSENEEITEQPDDDMAFESVPDAYFGLLGASFSERESQGHWAQLPDEVLMIIFGFLSVPDLYENISLVCQRWRNLVNEPSFIPWKKLYHKYRRQEEKTVEKVDGMLLNFKICKQEELCVLNFIRCISSIKCLRRMNPEAVLTCLKNHHLYFKAEACMSKMLPDMITPLGTMNIWAVMAVIVLLSDGVDDIQMFMSYLTRPSSTLTVGDVTEALYRMAVLLFAMRENGIKISNRIHYSIFYCLNQMENLNPVDEHKEKNILNYEGDACLRNKSAVKLTHEQRQIVNHEIAPGHVVKIMAFAGTGKTSTLIKYAERRPHFKFLYVTFNKSISVQASRTFPRNVDCKTFHSMAFKHVGKLYQQKGKLNCSKLTPFAVNLVLPEGQAGFIRAKMVAQTIEAFFASADASITTEHVPFWRKDTHGQKVMVDHKEKQFAVCEATKIWNQMKLPFETSKEAYRMTHDGYLKEWQLSKPRLGSFDAIFVDEAQDCTPAIMDVVLSQACGTILVGDPHQQIYTFRGAVNALFEVQHTHIFYLTQSFRFGAEIAYVGATILDVTKNLRNKTLVGGRQKGTINGFSGGQTAILSRTNSCVFSEAVRVTEGERPARIHLIGGPRCFGLDRIRDIWILLQPEVERIKKRLLIKDNFIKMWSRKENGFAALRQYASASEDKELESKIAIVEKFNVRIPELVTRLYQFHSDDPTFADYILGTVHKAKGMEFDTVWITDDFVKICNAKHIMDRISFKLDSMPEDEWNLLYVAVTRAKKHLVMTKSLENLLSFAGEYFLRAELTTDVVKEGTPKCSVSKCTNTVPDNTVLTLRKLPMTTIGIQNDAYLCPSCVEQRLGPYTFLTAESSLVKSMPYTIEDVVMSSHQLLLLQVI</sequence>
<comment type="similarity">
    <text evidence="4">Belongs to the helicase family. UvrD subfamily.</text>
</comment>
<keyword evidence="11" id="KW-0067">ATP-binding</keyword>
<evidence type="ECO:0000256" key="6">
    <source>
        <dbReference type="ARBA" id="ARBA00022741"/>
    </source>
</evidence>
<dbReference type="InterPro" id="IPR014016">
    <property type="entry name" value="UvrD-like_ATP-bd"/>
</dbReference>
<keyword evidence="10" id="KW-0347">Helicase</keyword>
<dbReference type="EMBL" id="JANPWB010000008">
    <property type="protein sequence ID" value="KAJ1162912.1"/>
    <property type="molecule type" value="Genomic_DNA"/>
</dbReference>
<dbReference type="PANTHER" id="PTHR11070:SF30">
    <property type="entry name" value="F-BOX DNA HELICASE 1"/>
    <property type="match status" value="1"/>
</dbReference>
<comment type="caution">
    <text evidence="24">The sequence shown here is derived from an EMBL/GenBank/DDBJ whole genome shotgun (WGS) entry which is preliminary data.</text>
</comment>
<evidence type="ECO:0000256" key="13">
    <source>
        <dbReference type="ARBA" id="ARBA00023204"/>
    </source>
</evidence>
<dbReference type="Proteomes" id="UP001066276">
    <property type="component" value="Chromosome 4_2"/>
</dbReference>
<evidence type="ECO:0000256" key="7">
    <source>
        <dbReference type="ARBA" id="ARBA00022763"/>
    </source>
</evidence>
<evidence type="ECO:0000256" key="14">
    <source>
        <dbReference type="ARBA" id="ARBA00023235"/>
    </source>
</evidence>
<dbReference type="GO" id="GO:0031297">
    <property type="term" value="P:replication fork processing"/>
    <property type="evidence" value="ECO:0007669"/>
    <property type="project" value="TreeGrafter"/>
</dbReference>
<name>A0AAV7SED3_PLEWA</name>
<dbReference type="GO" id="GO:0043138">
    <property type="term" value="F:3'-5' DNA helicase activity"/>
    <property type="evidence" value="ECO:0007669"/>
    <property type="project" value="UniProtKB-EC"/>
</dbReference>
<evidence type="ECO:0000256" key="19">
    <source>
        <dbReference type="ARBA" id="ARBA00071173"/>
    </source>
</evidence>
<dbReference type="PANTHER" id="PTHR11070">
    <property type="entry name" value="UVRD / RECB / PCRA DNA HELICASE FAMILY MEMBER"/>
    <property type="match status" value="1"/>
</dbReference>
<dbReference type="SUPFAM" id="SSF52540">
    <property type="entry name" value="P-loop containing nucleoside triphosphate hydrolases"/>
    <property type="match status" value="1"/>
</dbReference>
<keyword evidence="12" id="KW-0238">DNA-binding</keyword>
<organism evidence="24 25">
    <name type="scientific">Pleurodeles waltl</name>
    <name type="common">Iberian ribbed newt</name>
    <dbReference type="NCBI Taxonomy" id="8319"/>
    <lineage>
        <taxon>Eukaryota</taxon>
        <taxon>Metazoa</taxon>
        <taxon>Chordata</taxon>
        <taxon>Craniata</taxon>
        <taxon>Vertebrata</taxon>
        <taxon>Euteleostomi</taxon>
        <taxon>Amphibia</taxon>
        <taxon>Batrachia</taxon>
        <taxon>Caudata</taxon>
        <taxon>Salamandroidea</taxon>
        <taxon>Salamandridae</taxon>
        <taxon>Pleurodelinae</taxon>
        <taxon>Pleurodeles</taxon>
    </lineage>
</organism>
<evidence type="ECO:0000256" key="12">
    <source>
        <dbReference type="ARBA" id="ARBA00023125"/>
    </source>
</evidence>
<keyword evidence="8" id="KW-0833">Ubl conjugation pathway</keyword>
<evidence type="ECO:0000256" key="2">
    <source>
        <dbReference type="ARBA" id="ARBA00004286"/>
    </source>
</evidence>
<evidence type="ECO:0000256" key="5">
    <source>
        <dbReference type="ARBA" id="ARBA00022454"/>
    </source>
</evidence>
<evidence type="ECO:0000256" key="21">
    <source>
        <dbReference type="ARBA" id="ARBA00079567"/>
    </source>
</evidence>
<proteinExistence type="inferred from homology"/>
<evidence type="ECO:0000256" key="15">
    <source>
        <dbReference type="ARBA" id="ARBA00023242"/>
    </source>
</evidence>
<keyword evidence="25" id="KW-1185">Reference proteome</keyword>
<gene>
    <name evidence="24" type="ORF">NDU88_003376</name>
</gene>
<dbReference type="InterPro" id="IPR001810">
    <property type="entry name" value="F-box_dom"/>
</dbReference>
<dbReference type="InterPro" id="IPR000212">
    <property type="entry name" value="DNA_helicase_UvrD/REP"/>
</dbReference>
<dbReference type="GO" id="GO:0005634">
    <property type="term" value="C:nucleus"/>
    <property type="evidence" value="ECO:0007669"/>
    <property type="project" value="UniProtKB-SubCell"/>
</dbReference>
<evidence type="ECO:0000256" key="9">
    <source>
        <dbReference type="ARBA" id="ARBA00022801"/>
    </source>
</evidence>
<dbReference type="SUPFAM" id="SSF81383">
    <property type="entry name" value="F-box domain"/>
    <property type="match status" value="1"/>
</dbReference>
<keyword evidence="5" id="KW-0158">Chromosome</keyword>
<dbReference type="GO" id="GO:0005524">
    <property type="term" value="F:ATP binding"/>
    <property type="evidence" value="ECO:0007669"/>
    <property type="project" value="UniProtKB-KW"/>
</dbReference>
<evidence type="ECO:0000256" key="8">
    <source>
        <dbReference type="ARBA" id="ARBA00022786"/>
    </source>
</evidence>
<dbReference type="GO" id="GO:0016787">
    <property type="term" value="F:hydrolase activity"/>
    <property type="evidence" value="ECO:0007669"/>
    <property type="project" value="UniProtKB-KW"/>
</dbReference>
<comment type="catalytic activity">
    <reaction evidence="18">
        <text>ATP + H2O = ADP + phosphate + H(+)</text>
        <dbReference type="Rhea" id="RHEA:13065"/>
        <dbReference type="ChEBI" id="CHEBI:15377"/>
        <dbReference type="ChEBI" id="CHEBI:15378"/>
        <dbReference type="ChEBI" id="CHEBI:30616"/>
        <dbReference type="ChEBI" id="CHEBI:43474"/>
        <dbReference type="ChEBI" id="CHEBI:456216"/>
        <dbReference type="EC" id="5.6.2.4"/>
    </reaction>
</comment>
<comment type="pathway">
    <text evidence="3">Protein modification; protein ubiquitination.</text>
</comment>
<comment type="catalytic activity">
    <reaction evidence="16">
        <text>Couples ATP hydrolysis with the unwinding of duplex DNA by translocating in the 3'-5' direction.</text>
        <dbReference type="EC" id="5.6.2.4"/>
    </reaction>
</comment>
<dbReference type="Gene3D" id="3.40.50.300">
    <property type="entry name" value="P-loop containing nucleotide triphosphate hydrolases"/>
    <property type="match status" value="2"/>
</dbReference>
<dbReference type="Pfam" id="PF12937">
    <property type="entry name" value="F-box-like"/>
    <property type="match status" value="1"/>
</dbReference>
<evidence type="ECO:0000256" key="20">
    <source>
        <dbReference type="ARBA" id="ARBA00075040"/>
    </source>
</evidence>
<evidence type="ECO:0000256" key="17">
    <source>
        <dbReference type="ARBA" id="ARBA00034808"/>
    </source>
</evidence>
<dbReference type="GO" id="GO:0005694">
    <property type="term" value="C:chromosome"/>
    <property type="evidence" value="ECO:0007669"/>
    <property type="project" value="UniProtKB-SubCell"/>
</dbReference>
<keyword evidence="14" id="KW-0413">Isomerase</keyword>
<dbReference type="InterPro" id="IPR014017">
    <property type="entry name" value="DNA_helicase_UvrD-like_C"/>
</dbReference>
<dbReference type="InterPro" id="IPR027417">
    <property type="entry name" value="P-loop_NTPase"/>
</dbReference>
<dbReference type="GO" id="GO:0003677">
    <property type="term" value="F:DNA binding"/>
    <property type="evidence" value="ECO:0007669"/>
    <property type="project" value="UniProtKB-KW"/>
</dbReference>
<keyword evidence="6" id="KW-0547">Nucleotide-binding</keyword>
<evidence type="ECO:0000256" key="3">
    <source>
        <dbReference type="ARBA" id="ARBA00004906"/>
    </source>
</evidence>
<dbReference type="Pfam" id="PF13361">
    <property type="entry name" value="UvrD_C"/>
    <property type="match status" value="1"/>
</dbReference>
<dbReference type="InterPro" id="IPR036047">
    <property type="entry name" value="F-box-like_dom_sf"/>
</dbReference>
<evidence type="ECO:0000313" key="24">
    <source>
        <dbReference type="EMBL" id="KAJ1162912.1"/>
    </source>
</evidence>
<keyword evidence="13" id="KW-0234">DNA repair</keyword>
<evidence type="ECO:0000256" key="4">
    <source>
        <dbReference type="ARBA" id="ARBA00009922"/>
    </source>
</evidence>
<feature type="domain" description="F-box" evidence="23">
    <location>
        <begin position="297"/>
        <end position="346"/>
    </location>
</feature>
<dbReference type="GO" id="GO:0000724">
    <property type="term" value="P:double-strand break repair via homologous recombination"/>
    <property type="evidence" value="ECO:0007669"/>
    <property type="project" value="TreeGrafter"/>
</dbReference>
<protein>
    <recommendedName>
        <fullName evidence="19">F-box DNA helicase 1</fullName>
        <ecNumber evidence="17">5.6.2.4</ecNumber>
    </recommendedName>
    <alternativeName>
        <fullName evidence="21">DNA 3'-5' helicase 1</fullName>
    </alternativeName>
    <alternativeName>
        <fullName evidence="20">F-box only protein 18</fullName>
    </alternativeName>
</protein>
<keyword evidence="9" id="KW-0378">Hydrolase</keyword>
<accession>A0AAV7SED3</accession>
<dbReference type="AlphaFoldDB" id="A0AAV7SED3"/>
<dbReference type="PROSITE" id="PS50181">
    <property type="entry name" value="FBOX"/>
    <property type="match status" value="1"/>
</dbReference>
<dbReference type="Pfam" id="PF00580">
    <property type="entry name" value="UvrD-helicase"/>
    <property type="match status" value="1"/>
</dbReference>